<proteinExistence type="predicted"/>
<organism evidence="5 6">
    <name type="scientific">Undibacterium aquatile</name>
    <dbReference type="NCBI Taxonomy" id="1537398"/>
    <lineage>
        <taxon>Bacteria</taxon>
        <taxon>Pseudomonadati</taxon>
        <taxon>Pseudomonadota</taxon>
        <taxon>Betaproteobacteria</taxon>
        <taxon>Burkholderiales</taxon>
        <taxon>Oxalobacteraceae</taxon>
        <taxon>Undibacterium</taxon>
    </lineage>
</organism>
<dbReference type="InterPro" id="IPR043128">
    <property type="entry name" value="Rev_trsase/Diguanyl_cyclase"/>
</dbReference>
<dbReference type="InterPro" id="IPR000014">
    <property type="entry name" value="PAS"/>
</dbReference>
<dbReference type="Pfam" id="PF13426">
    <property type="entry name" value="PAS_9"/>
    <property type="match status" value="1"/>
</dbReference>
<feature type="domain" description="PAS" evidence="1">
    <location>
        <begin position="161"/>
        <end position="230"/>
    </location>
</feature>
<dbReference type="PROSITE" id="PS50887">
    <property type="entry name" value="GGDEF"/>
    <property type="match status" value="1"/>
</dbReference>
<dbReference type="NCBIfam" id="TIGR00229">
    <property type="entry name" value="sensory_box"/>
    <property type="match status" value="1"/>
</dbReference>
<evidence type="ECO:0000259" key="3">
    <source>
        <dbReference type="PROSITE" id="PS50883"/>
    </source>
</evidence>
<dbReference type="InterPro" id="IPR035919">
    <property type="entry name" value="EAL_sf"/>
</dbReference>
<dbReference type="SMART" id="SM00086">
    <property type="entry name" value="PAC"/>
    <property type="match status" value="1"/>
</dbReference>
<evidence type="ECO:0000259" key="2">
    <source>
        <dbReference type="PROSITE" id="PS50113"/>
    </source>
</evidence>
<dbReference type="SUPFAM" id="SSF55785">
    <property type="entry name" value="PYP-like sensor domain (PAS domain)"/>
    <property type="match status" value="2"/>
</dbReference>
<dbReference type="InterPro" id="IPR000700">
    <property type="entry name" value="PAS-assoc_C"/>
</dbReference>
<dbReference type="PROSITE" id="PS50113">
    <property type="entry name" value="PAC"/>
    <property type="match status" value="1"/>
</dbReference>
<dbReference type="InterPro" id="IPR001633">
    <property type="entry name" value="EAL_dom"/>
</dbReference>
<dbReference type="CDD" id="cd00130">
    <property type="entry name" value="PAS"/>
    <property type="match status" value="1"/>
</dbReference>
<comment type="caution">
    <text evidence="5">The sequence shown here is derived from an EMBL/GenBank/DDBJ whole genome shotgun (WGS) entry which is preliminary data.</text>
</comment>
<dbReference type="InterPro" id="IPR013767">
    <property type="entry name" value="PAS_fold"/>
</dbReference>
<evidence type="ECO:0000313" key="6">
    <source>
        <dbReference type="Proteomes" id="UP000637632"/>
    </source>
</evidence>
<dbReference type="Gene3D" id="3.20.20.450">
    <property type="entry name" value="EAL domain"/>
    <property type="match status" value="1"/>
</dbReference>
<dbReference type="PROSITE" id="PS50112">
    <property type="entry name" value="PAS"/>
    <property type="match status" value="1"/>
</dbReference>
<dbReference type="PANTHER" id="PTHR44757">
    <property type="entry name" value="DIGUANYLATE CYCLASE DGCP"/>
    <property type="match status" value="1"/>
</dbReference>
<sequence>MIARLLKKIPVADTTSSAPASLPSHAINKPENTRPGSLLQPYADSIVASLNVGLIIIDEALLVLSVNDGVCKILGLDHANQMAGQHLRTLLPALESPQVLHPFLSGKTGKRYLSIPHEKSQLRITLTDIVGDHAQQHSLITIEDITEEHRLREETLANAAHHRNQASLLDKASDAIIVIGINHHISYWNKAAEKLYGWTCNEALGNSPENLLWDDEAAFNEVTRLTIEDGEWRGEISQRHKDGTPFVVESQRTLVRDENKRPKSILIINTDITERKATEEKIRHLALYDSLTRLPNRMLFMDRLRQAISNASRYQRRLAILFLDLNRFKEINDTQGHDVGDQVLIQVAQRFEATLRGEKTLARLGGDEFIIVTEVEDQVAAAMIAERLQQTLLAPLRLGNDHFSVGVSIGLSFYPEDSDNADDLMKCADIAMYKAKTTGAGYIAYQAKMSADLNEQMHIARNLNQAMNADKLELYYQPKINLKTGEIDGAEALLRWNDAERGWISPAQFIPIAEARGMMAQLGLWVLERACRQICAWRTAGYHFHGRLAINLSAQQLSDPELADKILQTVRNAGLSPACIELELTESSLMHNVAQSIDIMKSLKIMGFALSIDDFGTGYSSLSYLKCFPVDTLKIDISFIRDMLNEHHDHTIVTTIIGMARNLGLKAIAEGVETPEQATSLLELDCDHAQGYYFGRPEPAPIFASRWLRCSTDIA</sequence>
<evidence type="ECO:0000259" key="1">
    <source>
        <dbReference type="PROSITE" id="PS50112"/>
    </source>
</evidence>
<keyword evidence="6" id="KW-1185">Reference proteome</keyword>
<dbReference type="InterPro" id="IPR029787">
    <property type="entry name" value="Nucleotide_cyclase"/>
</dbReference>
<dbReference type="SMART" id="SM00052">
    <property type="entry name" value="EAL"/>
    <property type="match status" value="1"/>
</dbReference>
<feature type="domain" description="GGDEF" evidence="4">
    <location>
        <begin position="316"/>
        <end position="448"/>
    </location>
</feature>
<dbReference type="Pfam" id="PF00989">
    <property type="entry name" value="PAS"/>
    <property type="match status" value="1"/>
</dbReference>
<reference evidence="5 6" key="1">
    <citation type="submission" date="2020-08" db="EMBL/GenBank/DDBJ databases">
        <title>Novel species isolated from subtropical streams in China.</title>
        <authorList>
            <person name="Lu H."/>
        </authorList>
    </citation>
    <scope>NUCLEOTIDE SEQUENCE [LARGE SCALE GENOMIC DNA]</scope>
    <source>
        <strain evidence="5 6">CCTCC AB 2015119</strain>
    </source>
</reference>
<dbReference type="Gene3D" id="3.30.450.20">
    <property type="entry name" value="PAS domain"/>
    <property type="match status" value="2"/>
</dbReference>
<dbReference type="PANTHER" id="PTHR44757:SF2">
    <property type="entry name" value="BIOFILM ARCHITECTURE MAINTENANCE PROTEIN MBAA"/>
    <property type="match status" value="1"/>
</dbReference>
<dbReference type="SMART" id="SM00091">
    <property type="entry name" value="PAS"/>
    <property type="match status" value="2"/>
</dbReference>
<dbReference type="CDD" id="cd01948">
    <property type="entry name" value="EAL"/>
    <property type="match status" value="1"/>
</dbReference>
<dbReference type="CDD" id="cd01949">
    <property type="entry name" value="GGDEF"/>
    <property type="match status" value="1"/>
</dbReference>
<dbReference type="Proteomes" id="UP000637632">
    <property type="component" value="Unassembled WGS sequence"/>
</dbReference>
<dbReference type="InterPro" id="IPR001610">
    <property type="entry name" value="PAC"/>
</dbReference>
<evidence type="ECO:0000313" key="5">
    <source>
        <dbReference type="EMBL" id="MBC3811848.1"/>
    </source>
</evidence>
<evidence type="ECO:0000259" key="4">
    <source>
        <dbReference type="PROSITE" id="PS50887"/>
    </source>
</evidence>
<name>A0ABR6XG10_9BURK</name>
<dbReference type="InterPro" id="IPR035965">
    <property type="entry name" value="PAS-like_dom_sf"/>
</dbReference>
<dbReference type="InterPro" id="IPR000160">
    <property type="entry name" value="GGDEF_dom"/>
</dbReference>
<gene>
    <name evidence="5" type="ORF">H8K26_10380</name>
</gene>
<dbReference type="Gene3D" id="3.30.70.270">
    <property type="match status" value="1"/>
</dbReference>
<dbReference type="SMART" id="SM00267">
    <property type="entry name" value="GGDEF"/>
    <property type="match status" value="1"/>
</dbReference>
<dbReference type="PROSITE" id="PS50883">
    <property type="entry name" value="EAL"/>
    <property type="match status" value="1"/>
</dbReference>
<dbReference type="Pfam" id="PF00990">
    <property type="entry name" value="GGDEF"/>
    <property type="match status" value="1"/>
</dbReference>
<dbReference type="SUPFAM" id="SSF141868">
    <property type="entry name" value="EAL domain-like"/>
    <property type="match status" value="1"/>
</dbReference>
<dbReference type="SUPFAM" id="SSF55073">
    <property type="entry name" value="Nucleotide cyclase"/>
    <property type="match status" value="1"/>
</dbReference>
<dbReference type="InterPro" id="IPR052155">
    <property type="entry name" value="Biofilm_reg_signaling"/>
</dbReference>
<dbReference type="RefSeq" id="WP_190479316.1">
    <property type="nucleotide sequence ID" value="NZ_JACOFT010000003.1"/>
</dbReference>
<feature type="domain" description="EAL" evidence="3">
    <location>
        <begin position="456"/>
        <end position="711"/>
    </location>
</feature>
<dbReference type="EMBL" id="JACOFT010000003">
    <property type="protein sequence ID" value="MBC3811848.1"/>
    <property type="molecule type" value="Genomic_DNA"/>
</dbReference>
<accession>A0ABR6XG10</accession>
<feature type="domain" description="PAC" evidence="2">
    <location>
        <begin position="232"/>
        <end position="284"/>
    </location>
</feature>
<dbReference type="Pfam" id="PF00563">
    <property type="entry name" value="EAL"/>
    <property type="match status" value="1"/>
</dbReference>
<dbReference type="NCBIfam" id="TIGR00254">
    <property type="entry name" value="GGDEF"/>
    <property type="match status" value="1"/>
</dbReference>
<protein>
    <submittedName>
        <fullName evidence="5">EAL domain-containing protein</fullName>
    </submittedName>
</protein>